<proteinExistence type="predicted"/>
<evidence type="ECO:0000313" key="1">
    <source>
        <dbReference type="EMBL" id="HBJ09421.1"/>
    </source>
</evidence>
<reference evidence="1 2" key="1">
    <citation type="journal article" date="2018" name="Nat. Biotechnol.">
        <title>A standardized bacterial taxonomy based on genome phylogeny substantially revises the tree of life.</title>
        <authorList>
            <person name="Parks D.H."/>
            <person name="Chuvochina M."/>
            <person name="Waite D.W."/>
            <person name="Rinke C."/>
            <person name="Skarshewski A."/>
            <person name="Chaumeil P.A."/>
            <person name="Hugenholtz P."/>
        </authorList>
    </citation>
    <scope>NUCLEOTIDE SEQUENCE [LARGE SCALE GENOMIC DNA]</scope>
    <source>
        <strain evidence="1">UBA11482</strain>
    </source>
</reference>
<dbReference type="RefSeq" id="WP_122303778.1">
    <property type="nucleotide sequence ID" value="NZ_CAWVAS010000073.1"/>
</dbReference>
<evidence type="ECO:0008006" key="3">
    <source>
        <dbReference type="Google" id="ProtNLM"/>
    </source>
</evidence>
<accession>A0A354M4I2</accession>
<dbReference type="AlphaFoldDB" id="A0A354M4I2"/>
<dbReference type="Proteomes" id="UP000262954">
    <property type="component" value="Unassembled WGS sequence"/>
</dbReference>
<name>A0A354M4I2_9BACT</name>
<protein>
    <recommendedName>
        <fullName evidence="3">DUF2946 domain-containing protein</fullName>
    </recommendedName>
</protein>
<dbReference type="EMBL" id="DNWC01000139">
    <property type="protein sequence ID" value="HBJ09421.1"/>
    <property type="molecule type" value="Genomic_DNA"/>
</dbReference>
<evidence type="ECO:0000313" key="2">
    <source>
        <dbReference type="Proteomes" id="UP000262954"/>
    </source>
</evidence>
<comment type="caution">
    <text evidence="1">The sequence shown here is derived from an EMBL/GenBank/DDBJ whole genome shotgun (WGS) entry which is preliminary data.</text>
</comment>
<organism evidence="1 2">
    <name type="scientific">Coprobacter fastidiosus</name>
    <dbReference type="NCBI Taxonomy" id="1099853"/>
    <lineage>
        <taxon>Bacteria</taxon>
        <taxon>Pseudomonadati</taxon>
        <taxon>Bacteroidota</taxon>
        <taxon>Bacteroidia</taxon>
        <taxon>Bacteroidales</taxon>
        <taxon>Barnesiellaceae</taxon>
        <taxon>Coprobacter</taxon>
    </lineage>
</organism>
<gene>
    <name evidence="1" type="ORF">DDY73_10510</name>
</gene>
<sequence>MAKGGKHIVLAWLLIASLMPVHIVKALHFHNVTEDISSHSNIPHSHDPDNCCICQFFLSPFIESERIQTDFILPFISFEWISPETKVRNSYICSLSIRAPPVYSVFS</sequence>